<accession>A0A1Y1XR03</accession>
<evidence type="ECO:0000313" key="8">
    <source>
        <dbReference type="EMBL" id="ORX87926.1"/>
    </source>
</evidence>
<organism evidence="8 9">
    <name type="scientific">Anaeromyces robustus</name>
    <dbReference type="NCBI Taxonomy" id="1754192"/>
    <lineage>
        <taxon>Eukaryota</taxon>
        <taxon>Fungi</taxon>
        <taxon>Fungi incertae sedis</taxon>
        <taxon>Chytridiomycota</taxon>
        <taxon>Chytridiomycota incertae sedis</taxon>
        <taxon>Neocallimastigomycetes</taxon>
        <taxon>Neocallimastigales</taxon>
        <taxon>Neocallimastigaceae</taxon>
        <taxon>Anaeromyces</taxon>
    </lineage>
</organism>
<evidence type="ECO:0000256" key="6">
    <source>
        <dbReference type="SAM" id="Phobius"/>
    </source>
</evidence>
<keyword evidence="9" id="KW-1185">Reference proteome</keyword>
<dbReference type="PANTHER" id="PTHR40074:SF2">
    <property type="entry name" value="O-ACETYLTRANSFERASE WECH"/>
    <property type="match status" value="1"/>
</dbReference>
<feature type="transmembrane region" description="Helical" evidence="6">
    <location>
        <begin position="251"/>
        <end position="270"/>
    </location>
</feature>
<protein>
    <recommendedName>
        <fullName evidence="7">Acyltransferase 3 domain-containing protein</fullName>
    </recommendedName>
</protein>
<keyword evidence="3 6" id="KW-0812">Transmembrane</keyword>
<dbReference type="EMBL" id="MCFG01000004">
    <property type="protein sequence ID" value="ORX87926.1"/>
    <property type="molecule type" value="Genomic_DNA"/>
</dbReference>
<dbReference type="OrthoDB" id="10682684at2759"/>
<keyword evidence="5 6" id="KW-0472">Membrane</keyword>
<dbReference type="Proteomes" id="UP000193944">
    <property type="component" value="Unassembled WGS sequence"/>
</dbReference>
<dbReference type="AlphaFoldDB" id="A0A1Y1XR03"/>
<dbReference type="Pfam" id="PF01757">
    <property type="entry name" value="Acyl_transf_3"/>
    <property type="match status" value="1"/>
</dbReference>
<feature type="transmembrane region" description="Helical" evidence="6">
    <location>
        <begin position="392"/>
        <end position="414"/>
    </location>
</feature>
<keyword evidence="2" id="KW-1003">Cell membrane</keyword>
<proteinExistence type="predicted"/>
<gene>
    <name evidence="8" type="ORF">BCR32DRAFT_324264</name>
</gene>
<evidence type="ECO:0000256" key="4">
    <source>
        <dbReference type="ARBA" id="ARBA00022989"/>
    </source>
</evidence>
<feature type="transmembrane region" description="Helical" evidence="6">
    <location>
        <begin position="290"/>
        <end position="308"/>
    </location>
</feature>
<evidence type="ECO:0000256" key="3">
    <source>
        <dbReference type="ARBA" id="ARBA00022692"/>
    </source>
</evidence>
<sequence length="461" mass="53460">MNSGKFQVLDEEINYDSQELNEHSINSANININNEDEANIIDTEYDQNNVDESINLRLINDKYDDEIGLSTDAETLQQAESLLPTHNNPPVKKSKRVYWADCARIFSMVAIILLHSSSFDCELRLKLKNDSSWIIICCFNCLTRFGVPMFVLLSGTFILDPSRNFSFKKLFKHNILRLATAFAFWSTVNAVLDIYLQKESPPLLSDEYMIQFFKKFFVGEEYLWFIFMIIGCYLIAPILRLFSDNVLLARYFLGLCVFFGSFIPTLNNFFAAYRYTEAKNELTVWTSRWHYHFTLEFVGYFVGGYHIMKYVNIRSYLIRFSLYLLCIIDVLVLTCLTIHVESPADFKGYSHHFRGTDTLTIAIYSVILFIFFQHEIGRISFSENIKKLITKISALTFGMYLSHMVIKNILVNFLHISQYEFLGMALHPVIGVPLLWIIITILSLLTSYGISLIPVLNKYII</sequence>
<dbReference type="GO" id="GO:0009246">
    <property type="term" value="P:enterobacterial common antigen biosynthetic process"/>
    <property type="evidence" value="ECO:0007669"/>
    <property type="project" value="TreeGrafter"/>
</dbReference>
<dbReference type="PANTHER" id="PTHR40074">
    <property type="entry name" value="O-ACETYLTRANSFERASE WECH"/>
    <property type="match status" value="1"/>
</dbReference>
<dbReference type="GO" id="GO:0005886">
    <property type="term" value="C:plasma membrane"/>
    <property type="evidence" value="ECO:0007669"/>
    <property type="project" value="UniProtKB-SubCell"/>
</dbReference>
<evidence type="ECO:0000256" key="5">
    <source>
        <dbReference type="ARBA" id="ARBA00023136"/>
    </source>
</evidence>
<feature type="transmembrane region" description="Helical" evidence="6">
    <location>
        <begin position="102"/>
        <end position="119"/>
    </location>
</feature>
<feature type="transmembrane region" description="Helical" evidence="6">
    <location>
        <begin position="222"/>
        <end position="239"/>
    </location>
</feature>
<feature type="domain" description="Acyltransferase 3" evidence="7">
    <location>
        <begin position="98"/>
        <end position="451"/>
    </location>
</feature>
<evidence type="ECO:0000259" key="7">
    <source>
        <dbReference type="Pfam" id="PF01757"/>
    </source>
</evidence>
<comment type="subcellular location">
    <subcellularLocation>
        <location evidence="1">Cell membrane</location>
        <topology evidence="1">Multi-pass membrane protein</topology>
    </subcellularLocation>
</comment>
<reference evidence="8 9" key="2">
    <citation type="submission" date="2016-08" db="EMBL/GenBank/DDBJ databases">
        <title>Pervasive Adenine N6-methylation of Active Genes in Fungi.</title>
        <authorList>
            <consortium name="DOE Joint Genome Institute"/>
            <person name="Mondo S.J."/>
            <person name="Dannebaum R.O."/>
            <person name="Kuo R.C."/>
            <person name="Labutti K."/>
            <person name="Haridas S."/>
            <person name="Kuo A."/>
            <person name="Salamov A."/>
            <person name="Ahrendt S.R."/>
            <person name="Lipzen A."/>
            <person name="Sullivan W."/>
            <person name="Andreopoulos W.B."/>
            <person name="Clum A."/>
            <person name="Lindquist E."/>
            <person name="Daum C."/>
            <person name="Ramamoorthy G.K."/>
            <person name="Gryganskyi A."/>
            <person name="Culley D."/>
            <person name="Magnuson J.K."/>
            <person name="James T.Y."/>
            <person name="O'Malley M.A."/>
            <person name="Stajich J.E."/>
            <person name="Spatafora J.W."/>
            <person name="Visel A."/>
            <person name="Grigoriev I.V."/>
        </authorList>
    </citation>
    <scope>NUCLEOTIDE SEQUENCE [LARGE SCALE GENOMIC DNA]</scope>
    <source>
        <strain evidence="8 9">S4</strain>
    </source>
</reference>
<feature type="transmembrane region" description="Helical" evidence="6">
    <location>
        <begin position="175"/>
        <end position="196"/>
    </location>
</feature>
<dbReference type="GO" id="GO:0016413">
    <property type="term" value="F:O-acetyltransferase activity"/>
    <property type="evidence" value="ECO:0007669"/>
    <property type="project" value="TreeGrafter"/>
</dbReference>
<feature type="transmembrane region" description="Helical" evidence="6">
    <location>
        <begin position="131"/>
        <end position="154"/>
    </location>
</feature>
<feature type="transmembrane region" description="Helical" evidence="6">
    <location>
        <begin position="434"/>
        <end position="456"/>
    </location>
</feature>
<feature type="transmembrane region" description="Helical" evidence="6">
    <location>
        <begin position="320"/>
        <end position="340"/>
    </location>
</feature>
<comment type="caution">
    <text evidence="8">The sequence shown here is derived from an EMBL/GenBank/DDBJ whole genome shotgun (WGS) entry which is preliminary data.</text>
</comment>
<evidence type="ECO:0000313" key="9">
    <source>
        <dbReference type="Proteomes" id="UP000193944"/>
    </source>
</evidence>
<evidence type="ECO:0000256" key="1">
    <source>
        <dbReference type="ARBA" id="ARBA00004651"/>
    </source>
</evidence>
<reference evidence="8 9" key="1">
    <citation type="submission" date="2016-08" db="EMBL/GenBank/DDBJ databases">
        <title>A Parts List for Fungal Cellulosomes Revealed by Comparative Genomics.</title>
        <authorList>
            <consortium name="DOE Joint Genome Institute"/>
            <person name="Haitjema C.H."/>
            <person name="Gilmore S.P."/>
            <person name="Henske J.K."/>
            <person name="Solomon K.V."/>
            <person name="De Groot R."/>
            <person name="Kuo A."/>
            <person name="Mondo S.J."/>
            <person name="Salamov A.A."/>
            <person name="Labutti K."/>
            <person name="Zhao Z."/>
            <person name="Chiniquy J."/>
            <person name="Barry K."/>
            <person name="Brewer H.M."/>
            <person name="Purvine S.O."/>
            <person name="Wright A.T."/>
            <person name="Boxma B."/>
            <person name="Van Alen T."/>
            <person name="Hackstein J.H."/>
            <person name="Baker S.E."/>
            <person name="Grigoriev I.V."/>
            <person name="O'Malley M.A."/>
        </authorList>
    </citation>
    <scope>NUCLEOTIDE SEQUENCE [LARGE SCALE GENOMIC DNA]</scope>
    <source>
        <strain evidence="8 9">S4</strain>
    </source>
</reference>
<dbReference type="InterPro" id="IPR002656">
    <property type="entry name" value="Acyl_transf_3_dom"/>
</dbReference>
<evidence type="ECO:0000256" key="2">
    <source>
        <dbReference type="ARBA" id="ARBA00022475"/>
    </source>
</evidence>
<keyword evidence="4 6" id="KW-1133">Transmembrane helix</keyword>
<feature type="transmembrane region" description="Helical" evidence="6">
    <location>
        <begin position="352"/>
        <end position="372"/>
    </location>
</feature>
<name>A0A1Y1XR03_9FUNG</name>